<dbReference type="PROSITE" id="PS00109">
    <property type="entry name" value="PROTEIN_KINASE_TYR"/>
    <property type="match status" value="1"/>
</dbReference>
<protein>
    <recommendedName>
        <fullName evidence="2">receptor protein-tyrosine kinase</fullName>
        <ecNumber evidence="2">2.7.10.1</ecNumber>
    </recommendedName>
</protein>
<evidence type="ECO:0000256" key="10">
    <source>
        <dbReference type="ARBA" id="ARBA00022989"/>
    </source>
</evidence>
<dbReference type="CDD" id="cd00055">
    <property type="entry name" value="EGF_Lam"/>
    <property type="match status" value="1"/>
</dbReference>
<evidence type="ECO:0000256" key="13">
    <source>
        <dbReference type="ARBA" id="ARBA00023170"/>
    </source>
</evidence>
<feature type="binding site" evidence="15">
    <location>
        <position position="377"/>
    </location>
    <ligand>
        <name>ATP</name>
        <dbReference type="ChEBI" id="CHEBI:30616"/>
    </ligand>
</feature>
<feature type="domain" description="Eph LBD" evidence="17">
    <location>
        <begin position="1"/>
        <end position="184"/>
    </location>
</feature>
<dbReference type="OMA" id="PHDLGCS"/>
<dbReference type="OrthoDB" id="98077at2759"/>
<dbReference type="SUPFAM" id="SSF49785">
    <property type="entry name" value="Galactose-binding domain-like"/>
    <property type="match status" value="1"/>
</dbReference>
<evidence type="ECO:0000256" key="4">
    <source>
        <dbReference type="ARBA" id="ARBA00022679"/>
    </source>
</evidence>
<keyword evidence="7 15" id="KW-0547">Nucleotide-binding</keyword>
<dbReference type="SUPFAM" id="SSF57184">
    <property type="entry name" value="Growth factor receptor domain"/>
    <property type="match status" value="1"/>
</dbReference>
<evidence type="ECO:0000256" key="7">
    <source>
        <dbReference type="ARBA" id="ARBA00022741"/>
    </source>
</evidence>
<keyword evidence="4" id="KW-0808">Transferase</keyword>
<dbReference type="InterPro" id="IPR011009">
    <property type="entry name" value="Kinase-like_dom_sf"/>
</dbReference>
<dbReference type="Pfam" id="PF25599">
    <property type="entry name" value="Ephrin_CRD"/>
    <property type="match status" value="1"/>
</dbReference>
<evidence type="ECO:0000259" key="17">
    <source>
        <dbReference type="PROSITE" id="PS51550"/>
    </source>
</evidence>
<evidence type="ECO:0000256" key="11">
    <source>
        <dbReference type="ARBA" id="ARBA00023136"/>
    </source>
</evidence>
<dbReference type="Pfam" id="PF07714">
    <property type="entry name" value="PK_Tyr_Ser-Thr"/>
    <property type="match status" value="1"/>
</dbReference>
<evidence type="ECO:0000256" key="12">
    <source>
        <dbReference type="ARBA" id="ARBA00023137"/>
    </source>
</evidence>
<dbReference type="InterPro" id="IPR017441">
    <property type="entry name" value="Protein_kinase_ATP_BS"/>
</dbReference>
<feature type="domain" description="Protein kinase" evidence="16">
    <location>
        <begin position="345"/>
        <end position="617"/>
    </location>
</feature>
<dbReference type="InterPro" id="IPR050122">
    <property type="entry name" value="RTK"/>
</dbReference>
<dbReference type="GO" id="GO:0007169">
    <property type="term" value="P:cell surface receptor protein tyrosine kinase signaling pathway"/>
    <property type="evidence" value="ECO:0007669"/>
    <property type="project" value="TreeGrafter"/>
</dbReference>
<dbReference type="Gene3D" id="2.10.50.10">
    <property type="entry name" value="Tumor Necrosis Factor Receptor, subunit A, domain 2"/>
    <property type="match status" value="1"/>
</dbReference>
<dbReference type="GO" id="GO:0006909">
    <property type="term" value="P:phagocytosis"/>
    <property type="evidence" value="ECO:0007669"/>
    <property type="project" value="TreeGrafter"/>
</dbReference>
<evidence type="ECO:0000313" key="19">
    <source>
        <dbReference type="Proteomes" id="UP000287033"/>
    </source>
</evidence>
<keyword evidence="5" id="KW-0812">Transmembrane</keyword>
<dbReference type="PROSITE" id="PS51550">
    <property type="entry name" value="EPH_LBD"/>
    <property type="match status" value="1"/>
</dbReference>
<dbReference type="InterPro" id="IPR008266">
    <property type="entry name" value="Tyr_kinase_AS"/>
</dbReference>
<dbReference type="EC" id="2.7.10.1" evidence="2"/>
<dbReference type="SMART" id="SM00219">
    <property type="entry name" value="TyrKc"/>
    <property type="match status" value="1"/>
</dbReference>
<dbReference type="Gene3D" id="3.30.200.20">
    <property type="entry name" value="Phosphorylase Kinase, domain 1"/>
    <property type="match status" value="1"/>
</dbReference>
<dbReference type="SMART" id="SM01411">
    <property type="entry name" value="Ephrin_rec_like"/>
    <property type="match status" value="1"/>
</dbReference>
<evidence type="ECO:0000256" key="8">
    <source>
        <dbReference type="ARBA" id="ARBA00022777"/>
    </source>
</evidence>
<keyword evidence="12" id="KW-0829">Tyrosine-protein kinase</keyword>
<evidence type="ECO:0000256" key="6">
    <source>
        <dbReference type="ARBA" id="ARBA00022737"/>
    </source>
</evidence>
<gene>
    <name evidence="18" type="ORF">chiPu_0012921</name>
</gene>
<accession>A0A401SVL9</accession>
<dbReference type="SMART" id="SM00615">
    <property type="entry name" value="EPH_lbd"/>
    <property type="match status" value="1"/>
</dbReference>
<dbReference type="PROSITE" id="PS00107">
    <property type="entry name" value="PROTEIN_KINASE_ATP"/>
    <property type="match status" value="1"/>
</dbReference>
<dbReference type="InterPro" id="IPR008979">
    <property type="entry name" value="Galactose-bd-like_sf"/>
</dbReference>
<name>A0A401SVL9_CHIPU</name>
<dbReference type="FunFam" id="2.10.50.10:FF:000001">
    <property type="entry name" value="Ephrin type-A receptor 5"/>
    <property type="match status" value="1"/>
</dbReference>
<keyword evidence="10" id="KW-1133">Transmembrane helix</keyword>
<evidence type="ECO:0000259" key="16">
    <source>
        <dbReference type="PROSITE" id="PS50011"/>
    </source>
</evidence>
<keyword evidence="13" id="KW-0675">Receptor</keyword>
<evidence type="ECO:0000256" key="2">
    <source>
        <dbReference type="ARBA" id="ARBA00011902"/>
    </source>
</evidence>
<evidence type="ECO:0000256" key="9">
    <source>
        <dbReference type="ARBA" id="ARBA00022840"/>
    </source>
</evidence>
<dbReference type="GO" id="GO:0004714">
    <property type="term" value="F:transmembrane receptor protein tyrosine kinase activity"/>
    <property type="evidence" value="ECO:0007669"/>
    <property type="project" value="UniProtKB-EC"/>
</dbReference>
<reference evidence="18 19" key="1">
    <citation type="journal article" date="2018" name="Nat. Ecol. Evol.">
        <title>Shark genomes provide insights into elasmobranch evolution and the origin of vertebrates.</title>
        <authorList>
            <person name="Hara Y"/>
            <person name="Yamaguchi K"/>
            <person name="Onimaru K"/>
            <person name="Kadota M"/>
            <person name="Koyanagi M"/>
            <person name="Keeley SD"/>
            <person name="Tatsumi K"/>
            <person name="Tanaka K"/>
            <person name="Motone F"/>
            <person name="Kageyama Y"/>
            <person name="Nozu R"/>
            <person name="Adachi N"/>
            <person name="Nishimura O"/>
            <person name="Nakagawa R"/>
            <person name="Tanegashima C"/>
            <person name="Kiyatake I"/>
            <person name="Matsumoto R"/>
            <person name="Murakumo K"/>
            <person name="Nishida K"/>
            <person name="Terakita A"/>
            <person name="Kuratani S"/>
            <person name="Sato K"/>
            <person name="Hyodo S Kuraku.S."/>
        </authorList>
    </citation>
    <scope>NUCLEOTIDE SEQUENCE [LARGE SCALE GENOMIC DNA]</scope>
</reference>
<keyword evidence="3" id="KW-0597">Phosphoprotein</keyword>
<dbReference type="SUPFAM" id="SSF56112">
    <property type="entry name" value="Protein kinase-like (PK-like)"/>
    <property type="match status" value="1"/>
</dbReference>
<dbReference type="Gene3D" id="1.10.510.10">
    <property type="entry name" value="Transferase(Phosphotransferase) domain 1"/>
    <property type="match status" value="1"/>
</dbReference>
<keyword evidence="6" id="KW-0677">Repeat</keyword>
<keyword evidence="8" id="KW-0418">Kinase</keyword>
<dbReference type="Gene3D" id="2.60.40.1770">
    <property type="entry name" value="ephrin a2 ectodomain"/>
    <property type="match status" value="1"/>
</dbReference>
<dbReference type="PROSITE" id="PS50011">
    <property type="entry name" value="PROTEIN_KINASE_DOM"/>
    <property type="match status" value="1"/>
</dbReference>
<comment type="catalytic activity">
    <reaction evidence="14">
        <text>L-tyrosyl-[protein] + ATP = O-phospho-L-tyrosyl-[protein] + ADP + H(+)</text>
        <dbReference type="Rhea" id="RHEA:10596"/>
        <dbReference type="Rhea" id="RHEA-COMP:10136"/>
        <dbReference type="Rhea" id="RHEA-COMP:20101"/>
        <dbReference type="ChEBI" id="CHEBI:15378"/>
        <dbReference type="ChEBI" id="CHEBI:30616"/>
        <dbReference type="ChEBI" id="CHEBI:46858"/>
        <dbReference type="ChEBI" id="CHEBI:61978"/>
        <dbReference type="ChEBI" id="CHEBI:456216"/>
        <dbReference type="EC" id="2.7.10.1"/>
    </reaction>
</comment>
<dbReference type="InterPro" id="IPR002049">
    <property type="entry name" value="LE_dom"/>
</dbReference>
<dbReference type="InterPro" id="IPR000719">
    <property type="entry name" value="Prot_kinase_dom"/>
</dbReference>
<evidence type="ECO:0000256" key="15">
    <source>
        <dbReference type="PROSITE-ProRule" id="PRU10141"/>
    </source>
</evidence>
<sequence length="678" mass="76449">MRRCRCVVVLFDSWHSNKLLKRNTKWSHGSFTLETNSPHLVYQCCPMDPELQKTSQVLWTGPVSAGDARHLFLDLTFTLLSCLFPSDCREDFSVYLFQSDNEYARPRIHESVRVRIKGEKHFPTEYLDGPIDWEKLRRALNTVRGESLGPVSRSVFQLGFDYIGPCLLLSSFRVYYKKCPPSLHNLAVFPETTRGGELVLGQCVDNSVQMGLLQRRCGTDGVWGPSAGHCICREGHQTKGDVCEACKIGYYKDTPGHRDCTKCPTNSHSDTEASVSCPCLSGYNRTEAHSPSAACTANVTKSQLVPLNTGRSYRKETEEGRWQHLGISDSLKLNLKKVMVERSSLSLGQILGEGEFGSVYQGILKQSTGINQNVAVKTMKQGLDSKPELESFLREAELMQGFNHPNVLRLIGISLEVCSAGQIPMPMVILPFMPHGDLRSFLLNSRHRKNPVYIPLQVILKFMIDIASGMEYLSNQGFLHRDLAARNCMLCDSMRVCVADFGLSKKIYASNYYRQRAVSKMPVKWMAIESMAESIYTTKSDVWSFGVTMWEIVTQGKTPYPGIQNHEVYDYLNQGNRLKQPPDCLDKLYHLMFSCWFLNPGQRPTFAELRSLLQELLSTLPILEDQGEVYYTNTGAHRAAAQTTSRAEVGADDTRNFYVVVLDDDMDTGSDCERTLET</sequence>
<dbReference type="AlphaFoldDB" id="A0A401SVL9"/>
<dbReference type="PRINTS" id="PR00109">
    <property type="entry name" value="TYRKINASE"/>
</dbReference>
<dbReference type="InterPro" id="IPR001245">
    <property type="entry name" value="Ser-Thr/Tyr_kinase_cat_dom"/>
</dbReference>
<dbReference type="STRING" id="137246.A0A401SVL9"/>
<dbReference type="GO" id="GO:0016477">
    <property type="term" value="P:cell migration"/>
    <property type="evidence" value="ECO:0007669"/>
    <property type="project" value="TreeGrafter"/>
</dbReference>
<comment type="subcellular location">
    <subcellularLocation>
        <location evidence="1">Membrane</location>
        <topology evidence="1">Single-pass type I membrane protein</topology>
    </subcellularLocation>
</comment>
<dbReference type="Pfam" id="PF07699">
    <property type="entry name" value="Ephrin_rec_like"/>
    <property type="match status" value="1"/>
</dbReference>
<dbReference type="EMBL" id="BEZZ01000599">
    <property type="protein sequence ID" value="GCC34447.1"/>
    <property type="molecule type" value="Genomic_DNA"/>
</dbReference>
<dbReference type="Pfam" id="PF01404">
    <property type="entry name" value="Ephrin_lbd"/>
    <property type="match status" value="1"/>
</dbReference>
<dbReference type="FunFam" id="1.10.510.10:FF:000089">
    <property type="entry name" value="Tyrosine-protein kinase receptor TYRO3"/>
    <property type="match status" value="1"/>
</dbReference>
<dbReference type="InterPro" id="IPR020635">
    <property type="entry name" value="Tyr_kinase_cat_dom"/>
</dbReference>
<organism evidence="18 19">
    <name type="scientific">Chiloscyllium punctatum</name>
    <name type="common">Brownbanded bambooshark</name>
    <name type="synonym">Hemiscyllium punctatum</name>
    <dbReference type="NCBI Taxonomy" id="137246"/>
    <lineage>
        <taxon>Eukaryota</taxon>
        <taxon>Metazoa</taxon>
        <taxon>Chordata</taxon>
        <taxon>Craniata</taxon>
        <taxon>Vertebrata</taxon>
        <taxon>Chondrichthyes</taxon>
        <taxon>Elasmobranchii</taxon>
        <taxon>Galeomorphii</taxon>
        <taxon>Galeoidea</taxon>
        <taxon>Orectolobiformes</taxon>
        <taxon>Hemiscylliidae</taxon>
        <taxon>Chiloscyllium</taxon>
    </lineage>
</organism>
<dbReference type="GO" id="GO:0043235">
    <property type="term" value="C:receptor complex"/>
    <property type="evidence" value="ECO:0007669"/>
    <property type="project" value="TreeGrafter"/>
</dbReference>
<dbReference type="Proteomes" id="UP000287033">
    <property type="component" value="Unassembled WGS sequence"/>
</dbReference>
<proteinExistence type="predicted"/>
<dbReference type="GO" id="GO:0005886">
    <property type="term" value="C:plasma membrane"/>
    <property type="evidence" value="ECO:0007669"/>
    <property type="project" value="TreeGrafter"/>
</dbReference>
<keyword evidence="19" id="KW-1185">Reference proteome</keyword>
<evidence type="ECO:0000256" key="5">
    <source>
        <dbReference type="ARBA" id="ARBA00022692"/>
    </source>
</evidence>
<dbReference type="PANTHER" id="PTHR24416">
    <property type="entry name" value="TYROSINE-PROTEIN KINASE RECEPTOR"/>
    <property type="match status" value="1"/>
</dbReference>
<evidence type="ECO:0000256" key="1">
    <source>
        <dbReference type="ARBA" id="ARBA00004479"/>
    </source>
</evidence>
<dbReference type="Gene3D" id="2.60.120.260">
    <property type="entry name" value="Galactose-binding domain-like"/>
    <property type="match status" value="1"/>
</dbReference>
<dbReference type="InterPro" id="IPR011641">
    <property type="entry name" value="Tyr-kin_ephrin_A/B_rcpt-like"/>
</dbReference>
<dbReference type="GO" id="GO:0005524">
    <property type="term" value="F:ATP binding"/>
    <property type="evidence" value="ECO:0007669"/>
    <property type="project" value="UniProtKB-UniRule"/>
</dbReference>
<comment type="caution">
    <text evidence="18">The sequence shown here is derived from an EMBL/GenBank/DDBJ whole genome shotgun (WGS) entry which is preliminary data.</text>
</comment>
<dbReference type="InterPro" id="IPR009030">
    <property type="entry name" value="Growth_fac_rcpt_cys_sf"/>
</dbReference>
<evidence type="ECO:0000256" key="14">
    <source>
        <dbReference type="ARBA" id="ARBA00051243"/>
    </source>
</evidence>
<keyword evidence="11" id="KW-0472">Membrane</keyword>
<evidence type="ECO:0000256" key="3">
    <source>
        <dbReference type="ARBA" id="ARBA00022553"/>
    </source>
</evidence>
<dbReference type="InterPro" id="IPR001090">
    <property type="entry name" value="Ephrin_rcpt_lig-bd_dom"/>
</dbReference>
<dbReference type="GO" id="GO:0007399">
    <property type="term" value="P:nervous system development"/>
    <property type="evidence" value="ECO:0007669"/>
    <property type="project" value="TreeGrafter"/>
</dbReference>
<evidence type="ECO:0000313" key="18">
    <source>
        <dbReference type="EMBL" id="GCC34447.1"/>
    </source>
</evidence>
<keyword evidence="9 15" id="KW-0067">ATP-binding</keyword>
<dbReference type="PANTHER" id="PTHR24416:SF628">
    <property type="entry name" value="TYROSINE-PROTEIN KINASE MER-LIKE"/>
    <property type="match status" value="1"/>
</dbReference>